<evidence type="ECO:0000256" key="2">
    <source>
        <dbReference type="SAM" id="MobiDB-lite"/>
    </source>
</evidence>
<keyword evidence="1" id="KW-0175">Coiled coil</keyword>
<feature type="transmembrane region" description="Helical" evidence="3">
    <location>
        <begin position="57"/>
        <end position="80"/>
    </location>
</feature>
<protein>
    <recommendedName>
        <fullName evidence="6">Flagellar motility protein MotE, a chaperone for MotC folding</fullName>
    </recommendedName>
</protein>
<proteinExistence type="predicted"/>
<gene>
    <name evidence="4" type="ORF">WMO43_08040</name>
</gene>
<dbReference type="Proteomes" id="UP001454489">
    <property type="component" value="Unassembled WGS sequence"/>
</dbReference>
<accession>A0ABV1HDM8</accession>
<keyword evidence="3" id="KW-1133">Transmembrane helix</keyword>
<evidence type="ECO:0000256" key="3">
    <source>
        <dbReference type="SAM" id="Phobius"/>
    </source>
</evidence>
<evidence type="ECO:0000256" key="1">
    <source>
        <dbReference type="SAM" id="Coils"/>
    </source>
</evidence>
<comment type="caution">
    <text evidence="4">The sequence shown here is derived from an EMBL/GenBank/DDBJ whole genome shotgun (WGS) entry which is preliminary data.</text>
</comment>
<name>A0ABV1HDM8_9FIRM</name>
<keyword evidence="5" id="KW-1185">Reference proteome</keyword>
<feature type="compositionally biased region" description="Basic and acidic residues" evidence="2">
    <location>
        <begin position="12"/>
        <end position="44"/>
    </location>
</feature>
<dbReference type="RefSeq" id="WP_353530840.1">
    <property type="nucleotide sequence ID" value="NZ_JBBMEX010000007.1"/>
</dbReference>
<reference evidence="4 5" key="1">
    <citation type="submission" date="2024-03" db="EMBL/GenBank/DDBJ databases">
        <title>Human intestinal bacterial collection.</title>
        <authorList>
            <person name="Pauvert C."/>
            <person name="Hitch T.C.A."/>
            <person name="Clavel T."/>
        </authorList>
    </citation>
    <scope>NUCLEOTIDE SEQUENCE [LARGE SCALE GENOMIC DNA]</scope>
    <source>
        <strain evidence="4 5">CLA-AA-H185</strain>
    </source>
</reference>
<evidence type="ECO:0000313" key="4">
    <source>
        <dbReference type="EMBL" id="MEQ2557818.1"/>
    </source>
</evidence>
<evidence type="ECO:0008006" key="6">
    <source>
        <dbReference type="Google" id="ProtNLM"/>
    </source>
</evidence>
<dbReference type="SUPFAM" id="SSF158791">
    <property type="entry name" value="MgtE N-terminal domain-like"/>
    <property type="match status" value="1"/>
</dbReference>
<organism evidence="4 5">
    <name type="scientific">Maccoyibacter intestinihominis</name>
    <dbReference type="NCBI Taxonomy" id="3133499"/>
    <lineage>
        <taxon>Bacteria</taxon>
        <taxon>Bacillati</taxon>
        <taxon>Bacillota</taxon>
        <taxon>Clostridia</taxon>
        <taxon>Lachnospirales</taxon>
        <taxon>Lachnospiraceae</taxon>
        <taxon>Maccoyibacter</taxon>
    </lineage>
</organism>
<sequence>MAEENLGPAAGMDKKAAKKAEKARRKEEKRNRKLAKKEAKKNGTTDEFEEESGGGKAAVVFVTLMIIVIWIAILAVLIHFDVGGFGSTVMQPILKDVPYVNKILPKTEEEETKTKEDSKYPYKTVDEAVAYIKELEKELADAKESNSENDAYVADLEAQAAQWKEYKENEQKFEEEKAKFYKEVVFSDQAPDINEYKKYYESIDPQNAENLYKQVVEQQEKDDDMSDYVKAYSQMKPKQAAAIFDTMTDNLELVAKILSAMKADARGDILGNMKTDTAAKVTKLMEP</sequence>
<keyword evidence="3" id="KW-0472">Membrane</keyword>
<dbReference type="EMBL" id="JBBMEX010000007">
    <property type="protein sequence ID" value="MEQ2557818.1"/>
    <property type="molecule type" value="Genomic_DNA"/>
</dbReference>
<keyword evidence="3" id="KW-0812">Transmembrane</keyword>
<feature type="region of interest" description="Disordered" evidence="2">
    <location>
        <begin position="1"/>
        <end position="50"/>
    </location>
</feature>
<feature type="coiled-coil region" evidence="1">
    <location>
        <begin position="125"/>
        <end position="176"/>
    </location>
</feature>
<evidence type="ECO:0000313" key="5">
    <source>
        <dbReference type="Proteomes" id="UP001454489"/>
    </source>
</evidence>